<sequence>MICNTCGKSIQNEEANFCEYCGASIRSRNDFGGSDYHTKPSPPPVTKEVIINQNDKPVSFFDWLGTYLILFIPLVGSIIFFVLLIVWSFSRNVSESRKNWARATLVYILIVFIILVFIISIFGSDQFLNLINEEINQYNNML</sequence>
<dbReference type="KEGG" id="hsd:SD1D_2225"/>
<dbReference type="Proteomes" id="UP000196053">
    <property type="component" value="Chromosome I"/>
</dbReference>
<reference evidence="3" key="1">
    <citation type="submission" date="2015-09" db="EMBL/GenBank/DDBJ databases">
        <authorList>
            <person name="Wibberg D."/>
        </authorList>
    </citation>
    <scope>NUCLEOTIDE SEQUENCE [LARGE SCALE GENOMIC DNA]</scope>
    <source>
        <strain evidence="3">SD1D</strain>
    </source>
</reference>
<evidence type="ECO:0000313" key="3">
    <source>
        <dbReference type="Proteomes" id="UP000196053"/>
    </source>
</evidence>
<dbReference type="RefSeq" id="WP_058258968.1">
    <property type="nucleotide sequence ID" value="NZ_DUPS01000042.1"/>
</dbReference>
<dbReference type="AlphaFoldDB" id="A0A0K8J840"/>
<dbReference type="EMBL" id="LN879430">
    <property type="protein sequence ID" value="CUH93740.1"/>
    <property type="molecule type" value="Genomic_DNA"/>
</dbReference>
<name>A0A0K8J840_9FIRM</name>
<keyword evidence="1" id="KW-1133">Transmembrane helix</keyword>
<proteinExistence type="predicted"/>
<evidence type="ECO:0000256" key="1">
    <source>
        <dbReference type="SAM" id="Phobius"/>
    </source>
</evidence>
<accession>A0A0K8J840</accession>
<protein>
    <submittedName>
        <fullName evidence="2">Uncharacterized protein</fullName>
    </submittedName>
</protein>
<keyword evidence="1" id="KW-0812">Transmembrane</keyword>
<dbReference type="OrthoDB" id="2053595at2"/>
<gene>
    <name evidence="2" type="ORF">SD1D_2225</name>
</gene>
<feature type="transmembrane region" description="Helical" evidence="1">
    <location>
        <begin position="64"/>
        <end position="87"/>
    </location>
</feature>
<feature type="transmembrane region" description="Helical" evidence="1">
    <location>
        <begin position="99"/>
        <end position="122"/>
    </location>
</feature>
<keyword evidence="3" id="KW-1185">Reference proteome</keyword>
<keyword evidence="1" id="KW-0472">Membrane</keyword>
<organism evidence="2 3">
    <name type="scientific">Herbinix luporum</name>
    <dbReference type="NCBI Taxonomy" id="1679721"/>
    <lineage>
        <taxon>Bacteria</taxon>
        <taxon>Bacillati</taxon>
        <taxon>Bacillota</taxon>
        <taxon>Clostridia</taxon>
        <taxon>Lachnospirales</taxon>
        <taxon>Lachnospiraceae</taxon>
        <taxon>Herbinix</taxon>
    </lineage>
</organism>
<evidence type="ECO:0000313" key="2">
    <source>
        <dbReference type="EMBL" id="CUH93740.1"/>
    </source>
</evidence>